<reference evidence="3 4" key="1">
    <citation type="submission" date="2023-10" db="EMBL/GenBank/DDBJ databases">
        <title>A novel Glycoside Hydrolase 43-Like Enzyme from Clostrdium boliviensis is an Endo-xylanase, and a Candidate for Xylooligosaccharides Production from Different Xylan Substrates.</title>
        <authorList>
            <person name="Alvarez M.T."/>
            <person name="Rocabado-Villegas L.R."/>
            <person name="Salas-Veizaga D.M."/>
            <person name="Linares-Pasten J.A."/>
            <person name="Gudmundsdottir E.E."/>
            <person name="Hreggvidsson G.O."/>
            <person name="Adlercreutz P."/>
            <person name="Nordberg Karlsson E."/>
        </authorList>
    </citation>
    <scope>NUCLEOTIDE SEQUENCE [LARGE SCALE GENOMIC DNA]</scope>
    <source>
        <strain evidence="3 4">E-1</strain>
    </source>
</reference>
<sequence length="159" mass="18038">AMVITIQTVIDQLEESVPKTEPTVDGLLFGDPDAPVRGIVTTFLATHRVLRQAIALRANLVISHEGIFYSHRPSDMPEPDSVFREKRRWIEASGLAVYRCHDALHRRRPDLIARGLIRSLGWEAYVEKELPAATILAVPRRPLKQLLPYLKSKLQLPFL</sequence>
<name>A0ABU4GIM9_9CLOT</name>
<comment type="caution">
    <text evidence="3">The sequence shown here is derived from an EMBL/GenBank/DDBJ whole genome shotgun (WGS) entry which is preliminary data.</text>
</comment>
<keyword evidence="4" id="KW-1185">Reference proteome</keyword>
<protein>
    <recommendedName>
        <fullName evidence="2">GTP cyclohydrolase 1 type 2 homolog</fullName>
    </recommendedName>
</protein>
<organism evidence="3 4">
    <name type="scientific">Clostridium boliviensis</name>
    <dbReference type="NCBI Taxonomy" id="318465"/>
    <lineage>
        <taxon>Bacteria</taxon>
        <taxon>Bacillati</taxon>
        <taxon>Bacillota</taxon>
        <taxon>Clostridia</taxon>
        <taxon>Eubacteriales</taxon>
        <taxon>Clostridiaceae</taxon>
        <taxon>Clostridium</taxon>
    </lineage>
</organism>
<proteinExistence type="inferred from homology"/>
<feature type="non-terminal residue" evidence="3">
    <location>
        <position position="159"/>
    </location>
</feature>
<dbReference type="EMBL" id="JAWONS010000111">
    <property type="protein sequence ID" value="MDW2797471.1"/>
    <property type="molecule type" value="Genomic_DNA"/>
</dbReference>
<gene>
    <name evidence="3" type="ORF">RZO55_07765</name>
</gene>
<dbReference type="Proteomes" id="UP001276854">
    <property type="component" value="Unassembled WGS sequence"/>
</dbReference>
<accession>A0ABU4GIM9</accession>
<feature type="non-terminal residue" evidence="3">
    <location>
        <position position="1"/>
    </location>
</feature>
<dbReference type="RefSeq" id="WP_318063727.1">
    <property type="nucleotide sequence ID" value="NZ_JAWONS010000111.1"/>
</dbReference>
<dbReference type="Gene3D" id="3.40.1390.30">
    <property type="entry name" value="NIF3 (NGG1p interacting factor 3)-like"/>
    <property type="match status" value="1"/>
</dbReference>
<evidence type="ECO:0000256" key="2">
    <source>
        <dbReference type="ARBA" id="ARBA00022112"/>
    </source>
</evidence>
<evidence type="ECO:0000256" key="1">
    <source>
        <dbReference type="ARBA" id="ARBA00006964"/>
    </source>
</evidence>
<dbReference type="InterPro" id="IPR036069">
    <property type="entry name" value="DUF34/NIF3_sf"/>
</dbReference>
<comment type="similarity">
    <text evidence="1">Belongs to the GTP cyclohydrolase I type 2/NIF3 family.</text>
</comment>
<dbReference type="InterPro" id="IPR002678">
    <property type="entry name" value="DUF34/NIF3"/>
</dbReference>
<dbReference type="Pfam" id="PF01784">
    <property type="entry name" value="DUF34_NIF3"/>
    <property type="match status" value="1"/>
</dbReference>
<dbReference type="SUPFAM" id="SSF102705">
    <property type="entry name" value="NIF3 (NGG1p interacting factor 3)-like"/>
    <property type="match status" value="1"/>
</dbReference>
<evidence type="ECO:0000313" key="4">
    <source>
        <dbReference type="Proteomes" id="UP001276854"/>
    </source>
</evidence>
<evidence type="ECO:0000313" key="3">
    <source>
        <dbReference type="EMBL" id="MDW2797471.1"/>
    </source>
</evidence>